<dbReference type="AlphaFoldDB" id="A0A7C5QCY7"/>
<reference evidence="1" key="1">
    <citation type="journal article" date="2020" name="mSystems">
        <title>Genome- and Community-Level Interaction Insights into Carbon Utilization and Element Cycling Functions of Hydrothermarchaeota in Hydrothermal Sediment.</title>
        <authorList>
            <person name="Zhou Z."/>
            <person name="Liu Y."/>
            <person name="Xu W."/>
            <person name="Pan J."/>
            <person name="Luo Z.H."/>
            <person name="Li M."/>
        </authorList>
    </citation>
    <scope>NUCLEOTIDE SEQUENCE [LARGE SCALE GENOMIC DNA]</scope>
    <source>
        <strain evidence="1">SpSt-1056</strain>
    </source>
</reference>
<evidence type="ECO:0000313" key="1">
    <source>
        <dbReference type="EMBL" id="HHK68208.1"/>
    </source>
</evidence>
<sequence length="287" mass="32896">MSLREIIDLVGMLKNRINKYRGELQRNETLTRYVLVDPLLRALGWDTENPELLVPEMTTQAGRPDYTLLHNGRKIAFVGVKALGKSEDLLQQISYCVSEGVRYFIATDGAKWEVYDTQIQKPLAEKRIAYWDIDSMDAGEVVRQAFSIMRHAGVGMPPQSIEFKHHKPEGTPLTQITPKPREKLKFTKISFHDGKSFDLKYWRDILVATVEWLSSSGRLKPPVKLPYGSTYIVNTEPKHANGRRFRSIRKVGDLFVETNFSNKDVVKHTIYLLQQHGVDAVNVFLHT</sequence>
<organism evidence="1">
    <name type="scientific">Caldiarchaeum subterraneum</name>
    <dbReference type="NCBI Taxonomy" id="311458"/>
    <lineage>
        <taxon>Archaea</taxon>
        <taxon>Nitrososphaerota</taxon>
        <taxon>Candidatus Caldarchaeales</taxon>
        <taxon>Candidatus Caldarchaeaceae</taxon>
        <taxon>Candidatus Caldarchaeum</taxon>
    </lineage>
</organism>
<accession>A0A7C5QCY7</accession>
<dbReference type="Gene3D" id="3.90.1570.30">
    <property type="match status" value="1"/>
</dbReference>
<gene>
    <name evidence="1" type="ORF">ENM11_03510</name>
</gene>
<name>A0A7C5QCY7_CALS0</name>
<protein>
    <recommendedName>
        <fullName evidence="2">Type I restriction enzyme R protein N-terminal domain-containing protein</fullName>
    </recommendedName>
</protein>
<evidence type="ECO:0008006" key="2">
    <source>
        <dbReference type="Google" id="ProtNLM"/>
    </source>
</evidence>
<comment type="caution">
    <text evidence="1">The sequence shown here is derived from an EMBL/GenBank/DDBJ whole genome shotgun (WGS) entry which is preliminary data.</text>
</comment>
<proteinExistence type="predicted"/>
<dbReference type="EMBL" id="DRWN01000026">
    <property type="protein sequence ID" value="HHK68208.1"/>
    <property type="molecule type" value="Genomic_DNA"/>
</dbReference>